<dbReference type="PANTHER" id="PTHR12504">
    <property type="entry name" value="MITOCHONDRIAL IMPORT RECEPTOR SUBUNIT TOM22"/>
    <property type="match status" value="1"/>
</dbReference>
<dbReference type="GO" id="GO:0030150">
    <property type="term" value="P:protein import into mitochondrial matrix"/>
    <property type="evidence" value="ECO:0000318"/>
    <property type="project" value="GO_Central"/>
</dbReference>
<sequence>MFLFQDFDETVLERLVGLTEMFPTCLQVATAKLFYGTFSSAKGFYSFARSASWVIFSTSAILFAPIIFEVERAQMEEMQKQQQRQILLGPGAAMSGGSPHPGMAPVPSPIR</sequence>
<evidence type="ECO:0000256" key="6">
    <source>
        <dbReference type="ARBA" id="ARBA00022787"/>
    </source>
</evidence>
<evidence type="ECO:0000313" key="16">
    <source>
        <dbReference type="Proteomes" id="UP000000305"/>
    </source>
</evidence>
<dbReference type="AlphaFoldDB" id="E9HF14"/>
<evidence type="ECO:0000256" key="10">
    <source>
        <dbReference type="ARBA" id="ARBA00023128"/>
    </source>
</evidence>
<gene>
    <name evidence="15" type="ORF">DAPPUDRAFT_62022</name>
</gene>
<evidence type="ECO:0000256" key="13">
    <source>
        <dbReference type="SAM" id="MobiDB-lite"/>
    </source>
</evidence>
<dbReference type="FunCoup" id="E9HF14">
    <property type="interactions" value="1582"/>
</dbReference>
<accession>E9HF14</accession>
<name>E9HF14_DAPPU</name>
<dbReference type="OMA" id="FGRSAFW"/>
<evidence type="ECO:0000256" key="9">
    <source>
        <dbReference type="ARBA" id="ARBA00023010"/>
    </source>
</evidence>
<keyword evidence="11 14" id="KW-0472">Membrane</keyword>
<comment type="subcellular location">
    <subcellularLocation>
        <location evidence="1">Mitochondrion outer membrane</location>
        <topology evidence="1">Single-pass membrane protein</topology>
    </subcellularLocation>
</comment>
<dbReference type="HOGENOM" id="CLU_108175_1_1_1"/>
<evidence type="ECO:0000256" key="12">
    <source>
        <dbReference type="ARBA" id="ARBA00023170"/>
    </source>
</evidence>
<dbReference type="Pfam" id="PF04281">
    <property type="entry name" value="Tom22"/>
    <property type="match status" value="1"/>
</dbReference>
<keyword evidence="4" id="KW-0813">Transport</keyword>
<comment type="similarity">
    <text evidence="2">Belongs to the Tom22 family.</text>
</comment>
<dbReference type="InParanoid" id="E9HF14"/>
<dbReference type="KEGG" id="dpx:DAPPUDRAFT_62022"/>
<dbReference type="STRING" id="6669.E9HF14"/>
<evidence type="ECO:0000256" key="4">
    <source>
        <dbReference type="ARBA" id="ARBA00022448"/>
    </source>
</evidence>
<keyword evidence="6" id="KW-1000">Mitochondrion outer membrane</keyword>
<evidence type="ECO:0000256" key="1">
    <source>
        <dbReference type="ARBA" id="ARBA00004572"/>
    </source>
</evidence>
<organism evidence="15 16">
    <name type="scientific">Daphnia pulex</name>
    <name type="common">Water flea</name>
    <dbReference type="NCBI Taxonomy" id="6669"/>
    <lineage>
        <taxon>Eukaryota</taxon>
        <taxon>Metazoa</taxon>
        <taxon>Ecdysozoa</taxon>
        <taxon>Arthropoda</taxon>
        <taxon>Crustacea</taxon>
        <taxon>Branchiopoda</taxon>
        <taxon>Diplostraca</taxon>
        <taxon>Cladocera</taxon>
        <taxon>Anomopoda</taxon>
        <taxon>Daphniidae</taxon>
        <taxon>Daphnia</taxon>
    </lineage>
</organism>
<keyword evidence="12" id="KW-0675">Receptor</keyword>
<keyword evidence="10" id="KW-0496">Mitochondrion</keyword>
<keyword evidence="7" id="KW-0653">Protein transport</keyword>
<protein>
    <recommendedName>
        <fullName evidence="3">Mitochondrial import receptor subunit TOM22 homolog</fullName>
    </recommendedName>
</protein>
<feature type="region of interest" description="Disordered" evidence="13">
    <location>
        <begin position="90"/>
        <end position="111"/>
    </location>
</feature>
<keyword evidence="5 14" id="KW-0812">Transmembrane</keyword>
<feature type="compositionally biased region" description="Pro residues" evidence="13">
    <location>
        <begin position="102"/>
        <end position="111"/>
    </location>
</feature>
<dbReference type="PhylomeDB" id="E9HF14"/>
<feature type="transmembrane region" description="Helical" evidence="14">
    <location>
        <begin position="50"/>
        <end position="70"/>
    </location>
</feature>
<dbReference type="eggNOG" id="KOG4111">
    <property type="taxonomic scope" value="Eukaryota"/>
</dbReference>
<dbReference type="Proteomes" id="UP000000305">
    <property type="component" value="Unassembled WGS sequence"/>
</dbReference>
<proteinExistence type="inferred from homology"/>
<dbReference type="OrthoDB" id="10016939at2759"/>
<evidence type="ECO:0000313" key="15">
    <source>
        <dbReference type="EMBL" id="EFX69667.1"/>
    </source>
</evidence>
<evidence type="ECO:0000256" key="5">
    <source>
        <dbReference type="ARBA" id="ARBA00022692"/>
    </source>
</evidence>
<evidence type="ECO:0000256" key="11">
    <source>
        <dbReference type="ARBA" id="ARBA00023136"/>
    </source>
</evidence>
<dbReference type="GO" id="GO:0005742">
    <property type="term" value="C:mitochondrial outer membrane translocase complex"/>
    <property type="evidence" value="ECO:0000318"/>
    <property type="project" value="GO_Central"/>
</dbReference>
<evidence type="ECO:0000256" key="7">
    <source>
        <dbReference type="ARBA" id="ARBA00022927"/>
    </source>
</evidence>
<evidence type="ECO:0000256" key="3">
    <source>
        <dbReference type="ARBA" id="ARBA00016229"/>
    </source>
</evidence>
<dbReference type="EMBL" id="GL732633">
    <property type="protein sequence ID" value="EFX69667.1"/>
    <property type="molecule type" value="Genomic_DNA"/>
</dbReference>
<keyword evidence="9" id="KW-0811">Translocation</keyword>
<keyword evidence="16" id="KW-1185">Reference proteome</keyword>
<keyword evidence="8 14" id="KW-1133">Transmembrane helix</keyword>
<dbReference type="PANTHER" id="PTHR12504:SF0">
    <property type="entry name" value="MITOCHONDRIAL IMPORT RECEPTOR SUBUNIT TOM22 HOMOLOG"/>
    <property type="match status" value="1"/>
</dbReference>
<dbReference type="CDD" id="cd22884">
    <property type="entry name" value="TOM22"/>
    <property type="match status" value="1"/>
</dbReference>
<evidence type="ECO:0000256" key="8">
    <source>
        <dbReference type="ARBA" id="ARBA00022989"/>
    </source>
</evidence>
<reference evidence="15 16" key="1">
    <citation type="journal article" date="2011" name="Science">
        <title>The ecoresponsive genome of Daphnia pulex.</title>
        <authorList>
            <person name="Colbourne J.K."/>
            <person name="Pfrender M.E."/>
            <person name="Gilbert D."/>
            <person name="Thomas W.K."/>
            <person name="Tucker A."/>
            <person name="Oakley T.H."/>
            <person name="Tokishita S."/>
            <person name="Aerts A."/>
            <person name="Arnold G.J."/>
            <person name="Basu M.K."/>
            <person name="Bauer D.J."/>
            <person name="Caceres C.E."/>
            <person name="Carmel L."/>
            <person name="Casola C."/>
            <person name="Choi J.H."/>
            <person name="Detter J.C."/>
            <person name="Dong Q."/>
            <person name="Dusheyko S."/>
            <person name="Eads B.D."/>
            <person name="Frohlich T."/>
            <person name="Geiler-Samerotte K.A."/>
            <person name="Gerlach D."/>
            <person name="Hatcher P."/>
            <person name="Jogdeo S."/>
            <person name="Krijgsveld J."/>
            <person name="Kriventseva E.V."/>
            <person name="Kultz D."/>
            <person name="Laforsch C."/>
            <person name="Lindquist E."/>
            <person name="Lopez J."/>
            <person name="Manak J.R."/>
            <person name="Muller J."/>
            <person name="Pangilinan J."/>
            <person name="Patwardhan R.P."/>
            <person name="Pitluck S."/>
            <person name="Pritham E.J."/>
            <person name="Rechtsteiner A."/>
            <person name="Rho M."/>
            <person name="Rogozin I.B."/>
            <person name="Sakarya O."/>
            <person name="Salamov A."/>
            <person name="Schaack S."/>
            <person name="Shapiro H."/>
            <person name="Shiga Y."/>
            <person name="Skalitzky C."/>
            <person name="Smith Z."/>
            <person name="Souvorov A."/>
            <person name="Sung W."/>
            <person name="Tang Z."/>
            <person name="Tsuchiya D."/>
            <person name="Tu H."/>
            <person name="Vos H."/>
            <person name="Wang M."/>
            <person name="Wolf Y.I."/>
            <person name="Yamagata H."/>
            <person name="Yamada T."/>
            <person name="Ye Y."/>
            <person name="Shaw J.R."/>
            <person name="Andrews J."/>
            <person name="Crease T.J."/>
            <person name="Tang H."/>
            <person name="Lucas S.M."/>
            <person name="Robertson H.M."/>
            <person name="Bork P."/>
            <person name="Koonin E.V."/>
            <person name="Zdobnov E.M."/>
            <person name="Grigoriev I.V."/>
            <person name="Lynch M."/>
            <person name="Boore J.L."/>
        </authorList>
    </citation>
    <scope>NUCLEOTIDE SEQUENCE [LARGE SCALE GENOMIC DNA]</scope>
</reference>
<dbReference type="InterPro" id="IPR005683">
    <property type="entry name" value="Tom22"/>
</dbReference>
<dbReference type="GO" id="GO:0006886">
    <property type="term" value="P:intracellular protein transport"/>
    <property type="evidence" value="ECO:0007669"/>
    <property type="project" value="InterPro"/>
</dbReference>
<evidence type="ECO:0000256" key="14">
    <source>
        <dbReference type="SAM" id="Phobius"/>
    </source>
</evidence>
<evidence type="ECO:0000256" key="2">
    <source>
        <dbReference type="ARBA" id="ARBA00009874"/>
    </source>
</evidence>